<dbReference type="CDD" id="cd05466">
    <property type="entry name" value="PBP2_LTTR_substrate"/>
    <property type="match status" value="1"/>
</dbReference>
<dbReference type="AlphaFoldDB" id="A0A1Y0IX31"/>
<reference evidence="7" key="1">
    <citation type="submission" date="2017-05" db="EMBL/GenBank/DDBJ databases">
        <authorList>
            <person name="Sung H."/>
        </authorList>
    </citation>
    <scope>NUCLEOTIDE SEQUENCE [LARGE SCALE GENOMIC DNA]</scope>
    <source>
        <strain evidence="7">AR23208</strain>
    </source>
</reference>
<keyword evidence="3" id="KW-0238">DNA-binding</keyword>
<dbReference type="InterPro" id="IPR000847">
    <property type="entry name" value="LysR_HTH_N"/>
</dbReference>
<protein>
    <submittedName>
        <fullName evidence="6">LysR family transcriptional regulator</fullName>
    </submittedName>
</protein>
<dbReference type="InterPro" id="IPR036390">
    <property type="entry name" value="WH_DNA-bd_sf"/>
</dbReference>
<dbReference type="GO" id="GO:0003700">
    <property type="term" value="F:DNA-binding transcription factor activity"/>
    <property type="evidence" value="ECO:0007669"/>
    <property type="project" value="InterPro"/>
</dbReference>
<dbReference type="Pfam" id="PF00126">
    <property type="entry name" value="HTH_1"/>
    <property type="match status" value="1"/>
</dbReference>
<organism evidence="6 7">
    <name type="scientific">Tumebacillus avium</name>
    <dbReference type="NCBI Taxonomy" id="1903704"/>
    <lineage>
        <taxon>Bacteria</taxon>
        <taxon>Bacillati</taxon>
        <taxon>Bacillota</taxon>
        <taxon>Bacilli</taxon>
        <taxon>Bacillales</taxon>
        <taxon>Alicyclobacillaceae</taxon>
        <taxon>Tumebacillus</taxon>
    </lineage>
</organism>
<comment type="similarity">
    <text evidence="1">Belongs to the LysR transcriptional regulatory family.</text>
</comment>
<dbReference type="PROSITE" id="PS50931">
    <property type="entry name" value="HTH_LYSR"/>
    <property type="match status" value="1"/>
</dbReference>
<dbReference type="Proteomes" id="UP000195437">
    <property type="component" value="Chromosome"/>
</dbReference>
<evidence type="ECO:0000313" key="6">
    <source>
        <dbReference type="EMBL" id="ARU63894.1"/>
    </source>
</evidence>
<accession>A0A1Y0IX31</accession>
<dbReference type="GO" id="GO:0000976">
    <property type="term" value="F:transcription cis-regulatory region binding"/>
    <property type="evidence" value="ECO:0007669"/>
    <property type="project" value="TreeGrafter"/>
</dbReference>
<dbReference type="PANTHER" id="PTHR30126">
    <property type="entry name" value="HTH-TYPE TRANSCRIPTIONAL REGULATOR"/>
    <property type="match status" value="1"/>
</dbReference>
<dbReference type="InterPro" id="IPR005119">
    <property type="entry name" value="LysR_subst-bd"/>
</dbReference>
<dbReference type="EMBL" id="CP021434">
    <property type="protein sequence ID" value="ARU63894.1"/>
    <property type="molecule type" value="Genomic_DNA"/>
</dbReference>
<keyword evidence="4" id="KW-0804">Transcription</keyword>
<dbReference type="FunFam" id="1.10.10.10:FF:000001">
    <property type="entry name" value="LysR family transcriptional regulator"/>
    <property type="match status" value="1"/>
</dbReference>
<dbReference type="KEGG" id="tum:CBW65_12930"/>
<evidence type="ECO:0000256" key="3">
    <source>
        <dbReference type="ARBA" id="ARBA00023125"/>
    </source>
</evidence>
<name>A0A1Y0IX31_9BACL</name>
<proteinExistence type="inferred from homology"/>
<dbReference type="PANTHER" id="PTHR30126:SF100">
    <property type="entry name" value="LYSR-FAMILY TRANSCRIPTIONAL REGULATOR"/>
    <property type="match status" value="1"/>
</dbReference>
<sequence length="290" mass="32213">MILQYLRTFCMVAKSGSFTRAAEELGYAQSSVTTQIQKLEQEYGVVLFERFGRKMRLTHSGEALLGYAAEMIRLHQESKEILSAQTGGTLTVGTIESLAAYFLPPLLQQFQAGHPQMNLLLKPGLEPSVIQGVKEGDYDFGLILDVPFADPDLEVQTVQRVDLMITAPPGHRLEACREVRYADLAQESLILTEEGCTYRAMLLQGLKEAGVPYRLTCEFGSLEAIKHCVIQGLGIALHPRMAVQAEIDCGKLIARPLAGHPPFYVQVIRHKKKWLSQPLQDMLGMLVEKG</sequence>
<dbReference type="PRINTS" id="PR00039">
    <property type="entry name" value="HTHLYSR"/>
</dbReference>
<evidence type="ECO:0000313" key="7">
    <source>
        <dbReference type="Proteomes" id="UP000195437"/>
    </source>
</evidence>
<feature type="domain" description="HTH lysR-type" evidence="5">
    <location>
        <begin position="1"/>
        <end position="58"/>
    </location>
</feature>
<evidence type="ECO:0000259" key="5">
    <source>
        <dbReference type="PROSITE" id="PS50931"/>
    </source>
</evidence>
<dbReference type="Pfam" id="PF03466">
    <property type="entry name" value="LysR_substrate"/>
    <property type="match status" value="1"/>
</dbReference>
<dbReference type="SUPFAM" id="SSF53850">
    <property type="entry name" value="Periplasmic binding protein-like II"/>
    <property type="match status" value="1"/>
</dbReference>
<dbReference type="OrthoDB" id="9803735at2"/>
<keyword evidence="2" id="KW-0805">Transcription regulation</keyword>
<dbReference type="Gene3D" id="1.10.10.10">
    <property type="entry name" value="Winged helix-like DNA-binding domain superfamily/Winged helix DNA-binding domain"/>
    <property type="match status" value="1"/>
</dbReference>
<gene>
    <name evidence="6" type="ORF">CBW65_12930</name>
</gene>
<dbReference type="Gene3D" id="3.40.190.10">
    <property type="entry name" value="Periplasmic binding protein-like II"/>
    <property type="match status" value="2"/>
</dbReference>
<dbReference type="RefSeq" id="WP_087459226.1">
    <property type="nucleotide sequence ID" value="NZ_CP021434.1"/>
</dbReference>
<dbReference type="SUPFAM" id="SSF46785">
    <property type="entry name" value="Winged helix' DNA-binding domain"/>
    <property type="match status" value="1"/>
</dbReference>
<keyword evidence="7" id="KW-1185">Reference proteome</keyword>
<dbReference type="InterPro" id="IPR036388">
    <property type="entry name" value="WH-like_DNA-bd_sf"/>
</dbReference>
<evidence type="ECO:0000256" key="4">
    <source>
        <dbReference type="ARBA" id="ARBA00023163"/>
    </source>
</evidence>
<evidence type="ECO:0000256" key="2">
    <source>
        <dbReference type="ARBA" id="ARBA00023015"/>
    </source>
</evidence>
<evidence type="ECO:0000256" key="1">
    <source>
        <dbReference type="ARBA" id="ARBA00009437"/>
    </source>
</evidence>